<dbReference type="Proteomes" id="UP000243096">
    <property type="component" value="Unassembled WGS sequence"/>
</dbReference>
<dbReference type="PANTHER" id="PTHR36573">
    <property type="entry name" value="INTERMEMBRANE PHOSPHOLIPID TRANSPORT SYSTEM BINDING PROTEIN MLAC"/>
    <property type="match status" value="1"/>
</dbReference>
<protein>
    <submittedName>
        <fullName evidence="2">ABC-type transporter MlaC component</fullName>
    </submittedName>
</protein>
<evidence type="ECO:0000256" key="1">
    <source>
        <dbReference type="SAM" id="SignalP"/>
    </source>
</evidence>
<dbReference type="EMBL" id="PRDW01000022">
    <property type="protein sequence ID" value="PPB81059.1"/>
    <property type="molecule type" value="Genomic_DNA"/>
</dbReference>
<dbReference type="PIRSF" id="PIRSF004649">
    <property type="entry name" value="MlaC"/>
    <property type="match status" value="1"/>
</dbReference>
<evidence type="ECO:0000313" key="3">
    <source>
        <dbReference type="Proteomes" id="UP000243096"/>
    </source>
</evidence>
<reference evidence="2 3" key="1">
    <citation type="submission" date="2018-01" db="EMBL/GenBank/DDBJ databases">
        <title>Genomic Encyclopedia of Type Strains, Phase III (KMG-III): the genomes of soil and plant-associated and newly described type strains.</title>
        <authorList>
            <person name="Whitman W."/>
        </authorList>
    </citation>
    <scope>NUCLEOTIDE SEQUENCE [LARGE SCALE GENOMIC DNA]</scope>
    <source>
        <strain evidence="2 3">HKI456</strain>
    </source>
</reference>
<dbReference type="RefSeq" id="WP_104078475.1">
    <property type="nucleotide sequence ID" value="NZ_CP062179.1"/>
</dbReference>
<evidence type="ECO:0000313" key="2">
    <source>
        <dbReference type="EMBL" id="PPB81059.1"/>
    </source>
</evidence>
<proteinExistence type="predicted"/>
<keyword evidence="3" id="KW-1185">Reference proteome</keyword>
<organism evidence="2 3">
    <name type="scientific">Mycetohabitans endofungorum</name>
    <dbReference type="NCBI Taxonomy" id="417203"/>
    <lineage>
        <taxon>Bacteria</taxon>
        <taxon>Pseudomonadati</taxon>
        <taxon>Pseudomonadota</taxon>
        <taxon>Betaproteobacteria</taxon>
        <taxon>Burkholderiales</taxon>
        <taxon>Burkholderiaceae</taxon>
        <taxon>Mycetohabitans</taxon>
    </lineage>
</organism>
<dbReference type="Gene3D" id="3.10.450.50">
    <property type="match status" value="1"/>
</dbReference>
<accession>A0A2P5K6V2</accession>
<dbReference type="PANTHER" id="PTHR36573:SF1">
    <property type="entry name" value="INTERMEMBRANE PHOSPHOLIPID TRANSPORT SYSTEM BINDING PROTEIN MLAC"/>
    <property type="match status" value="1"/>
</dbReference>
<dbReference type="Gene3D" id="1.10.10.640">
    <property type="entry name" value="phospholipid-binding protein"/>
    <property type="match status" value="1"/>
</dbReference>
<dbReference type="Pfam" id="PF05494">
    <property type="entry name" value="MlaC"/>
    <property type="match status" value="1"/>
</dbReference>
<comment type="caution">
    <text evidence="2">The sequence shown here is derived from an EMBL/GenBank/DDBJ whole genome shotgun (WGS) entry which is preliminary data.</text>
</comment>
<keyword evidence="1" id="KW-0732">Signal</keyword>
<dbReference type="AlphaFoldDB" id="A0A2P5K6V2"/>
<dbReference type="InterPro" id="IPR008869">
    <property type="entry name" value="MlaC/ttg2D"/>
</dbReference>
<dbReference type="OrthoDB" id="9798905at2"/>
<feature type="signal peptide" evidence="1">
    <location>
        <begin position="1"/>
        <end position="22"/>
    </location>
</feature>
<sequence>MNKWLTFLVALCVFGMAGTALAQTPKSGAASPNDAVRSAVENVVKATRADAAARSGDVNATSKIVEREFLPYTDFARTTRIAVGAAAWNQATPEQRKQLVEQFQMLLVHTYALQLTQIRDQNVRFRFEPATLSAKGTDAVVKTRVQGSGDDMAVGYRLGKGQDGWRIYDIDMMGAWLIQIYQQQFASQIAQGGVEGLIKYLSAHNARFGQ</sequence>
<feature type="chain" id="PRO_5015152734" evidence="1">
    <location>
        <begin position="23"/>
        <end position="210"/>
    </location>
</feature>
<gene>
    <name evidence="2" type="ORF">B0O95_12219</name>
</gene>
<name>A0A2P5K6V2_9BURK</name>